<gene>
    <name evidence="1" type="ORF">BaRGS_00027342</name>
</gene>
<protein>
    <submittedName>
        <fullName evidence="1">Uncharacterized protein</fullName>
    </submittedName>
</protein>
<accession>A0ABD0K251</accession>
<comment type="caution">
    <text evidence="1">The sequence shown here is derived from an EMBL/GenBank/DDBJ whole genome shotgun (WGS) entry which is preliminary data.</text>
</comment>
<dbReference type="AlphaFoldDB" id="A0ABD0K251"/>
<name>A0ABD0K251_9CAEN</name>
<sequence length="233" mass="26013">MEDKDTGFPFLMIRAVHQLSHASPVRTGYLLDCDSLQVWKLLAVTVRKCQVEIHSSETQSCKMSDALSDRSRQRTDFTEKACSLQMCDRPVSNMSSSRGLFSSFGRAMRTGAAFVVVLLFFFASVPSCSGINAKIPLISEDLPTIHKNEPEVSKRKSIDYNQLYRILPAGVGTRGVGGCHLDGEYYRFEEKWSPILIPHGKMHCVKCECLAVSTRLSEEPAFLLSAPEKDDNI</sequence>
<keyword evidence="2" id="KW-1185">Reference proteome</keyword>
<dbReference type="Proteomes" id="UP001519460">
    <property type="component" value="Unassembled WGS sequence"/>
</dbReference>
<evidence type="ECO:0000313" key="2">
    <source>
        <dbReference type="Proteomes" id="UP001519460"/>
    </source>
</evidence>
<proteinExistence type="predicted"/>
<organism evidence="1 2">
    <name type="scientific">Batillaria attramentaria</name>
    <dbReference type="NCBI Taxonomy" id="370345"/>
    <lineage>
        <taxon>Eukaryota</taxon>
        <taxon>Metazoa</taxon>
        <taxon>Spiralia</taxon>
        <taxon>Lophotrochozoa</taxon>
        <taxon>Mollusca</taxon>
        <taxon>Gastropoda</taxon>
        <taxon>Caenogastropoda</taxon>
        <taxon>Sorbeoconcha</taxon>
        <taxon>Cerithioidea</taxon>
        <taxon>Batillariidae</taxon>
        <taxon>Batillaria</taxon>
    </lineage>
</organism>
<dbReference type="EMBL" id="JACVVK020000263">
    <property type="protein sequence ID" value="KAK7481386.1"/>
    <property type="molecule type" value="Genomic_DNA"/>
</dbReference>
<reference evidence="1 2" key="1">
    <citation type="journal article" date="2023" name="Sci. Data">
        <title>Genome assembly of the Korean intertidal mud-creeper Batillaria attramentaria.</title>
        <authorList>
            <person name="Patra A.K."/>
            <person name="Ho P.T."/>
            <person name="Jun S."/>
            <person name="Lee S.J."/>
            <person name="Kim Y."/>
            <person name="Won Y.J."/>
        </authorList>
    </citation>
    <scope>NUCLEOTIDE SEQUENCE [LARGE SCALE GENOMIC DNA]</scope>
    <source>
        <strain evidence="1">Wonlab-2016</strain>
    </source>
</reference>
<evidence type="ECO:0000313" key="1">
    <source>
        <dbReference type="EMBL" id="KAK7481386.1"/>
    </source>
</evidence>